<protein>
    <recommendedName>
        <fullName evidence="4">Large ribosomal subunit protein uL23</fullName>
    </recommendedName>
</protein>
<dbReference type="GO" id="GO:0005840">
    <property type="term" value="C:ribosome"/>
    <property type="evidence" value="ECO:0007669"/>
    <property type="project" value="UniProtKB-KW"/>
</dbReference>
<evidence type="ECO:0000313" key="6">
    <source>
        <dbReference type="Proteomes" id="UP001327219"/>
    </source>
</evidence>
<dbReference type="SUPFAM" id="SSF54189">
    <property type="entry name" value="Ribosomal proteins S24e, L23 and L15e"/>
    <property type="match status" value="1"/>
</dbReference>
<dbReference type="NCBIfam" id="NF004363">
    <property type="entry name" value="PRK05738.2-4"/>
    <property type="match status" value="1"/>
</dbReference>
<comment type="subunit">
    <text evidence="4">Part of the 50S ribosomal subunit. Contacts protein L29, and trigger factor when it is bound to the ribosome.</text>
</comment>
<evidence type="ECO:0000256" key="2">
    <source>
        <dbReference type="ARBA" id="ARBA00022980"/>
    </source>
</evidence>
<evidence type="ECO:0000256" key="4">
    <source>
        <dbReference type="HAMAP-Rule" id="MF_01369"/>
    </source>
</evidence>
<dbReference type="Pfam" id="PF00276">
    <property type="entry name" value="Ribosomal_L23"/>
    <property type="match status" value="1"/>
</dbReference>
<keyword evidence="3 4" id="KW-0687">Ribonucleoprotein</keyword>
<evidence type="ECO:0000313" key="5">
    <source>
        <dbReference type="EMBL" id="WPX96780.1"/>
    </source>
</evidence>
<comment type="similarity">
    <text evidence="1 4">Belongs to the universal ribosomal protein uL23 family.</text>
</comment>
<dbReference type="InterPro" id="IPR012677">
    <property type="entry name" value="Nucleotide-bd_a/b_plait_sf"/>
</dbReference>
<dbReference type="RefSeq" id="WP_323732496.1">
    <property type="nucleotide sequence ID" value="NZ_CP110820.1"/>
</dbReference>
<proteinExistence type="inferred from homology"/>
<organism evidence="5 6">
    <name type="scientific">Candidatus Bandiella euplotis</name>
    <dbReference type="NCBI Taxonomy" id="1664265"/>
    <lineage>
        <taxon>Bacteria</taxon>
        <taxon>Pseudomonadati</taxon>
        <taxon>Pseudomonadota</taxon>
        <taxon>Alphaproteobacteria</taxon>
        <taxon>Rickettsiales</taxon>
        <taxon>Candidatus Midichloriaceae</taxon>
        <taxon>Candidatus Bandiella</taxon>
    </lineage>
</organism>
<name>A0ABZ0UPH7_9RICK</name>
<keyword evidence="4" id="KW-0699">rRNA-binding</keyword>
<comment type="function">
    <text evidence="4">One of the early assembly proteins it binds 23S rRNA. One of the proteins that surrounds the polypeptide exit tunnel on the outside of the ribosome. Forms the main docking site for trigger factor binding to the ribosome.</text>
</comment>
<dbReference type="InterPro" id="IPR012678">
    <property type="entry name" value="Ribosomal_uL23/eL15/eS24_sf"/>
</dbReference>
<dbReference type="HAMAP" id="MF_01369_B">
    <property type="entry name" value="Ribosomal_uL23_B"/>
    <property type="match status" value="1"/>
</dbReference>
<dbReference type="Proteomes" id="UP001327219">
    <property type="component" value="Chromosome"/>
</dbReference>
<dbReference type="InterPro" id="IPR013025">
    <property type="entry name" value="Ribosomal_uL23-like"/>
</dbReference>
<dbReference type="EMBL" id="CP110820">
    <property type="protein sequence ID" value="WPX96780.1"/>
    <property type="molecule type" value="Genomic_DNA"/>
</dbReference>
<sequence>MMEFKSYDILRRPVLTEKSSDLEKQGKYVFVVAKDSDKVQIKKAVEKIFDVSVKSVNIINIPGKARVFKGKKGMKSGYKKAIVTTKNMQKIEFSKGI</sequence>
<gene>
    <name evidence="4" type="primary">rplW</name>
    <name evidence="5" type="ORF">Bandiella_00908</name>
</gene>
<evidence type="ECO:0000256" key="3">
    <source>
        <dbReference type="ARBA" id="ARBA00023274"/>
    </source>
</evidence>
<keyword evidence="2 4" id="KW-0689">Ribosomal protein</keyword>
<evidence type="ECO:0000256" key="1">
    <source>
        <dbReference type="ARBA" id="ARBA00006700"/>
    </source>
</evidence>
<keyword evidence="4" id="KW-0694">RNA-binding</keyword>
<keyword evidence="6" id="KW-1185">Reference proteome</keyword>
<reference evidence="5 6" key="1">
    <citation type="submission" date="2022-11" db="EMBL/GenBank/DDBJ databases">
        <title>Host association and intracellularity evolved multiple times independently in the Rickettsiales.</title>
        <authorList>
            <person name="Castelli M."/>
            <person name="Nardi T."/>
            <person name="Gammuto L."/>
            <person name="Bellinzona G."/>
            <person name="Sabaneyeva E."/>
            <person name="Potekhin A."/>
            <person name="Serra V."/>
            <person name="Petroni G."/>
            <person name="Sassera D."/>
        </authorList>
    </citation>
    <scope>NUCLEOTIDE SEQUENCE [LARGE SCALE GENOMIC DNA]</scope>
    <source>
        <strain evidence="5 6">NDG2</strain>
    </source>
</reference>
<dbReference type="PANTHER" id="PTHR11620">
    <property type="entry name" value="60S RIBOSOMAL PROTEIN L23A"/>
    <property type="match status" value="1"/>
</dbReference>
<dbReference type="Gene3D" id="3.30.70.330">
    <property type="match status" value="1"/>
</dbReference>
<accession>A0ABZ0UPH7</accession>